<name>A0A3R9DZ98_9VIBR</name>
<organism evidence="6 7">
    <name type="scientific">Vibrio pectenicida</name>
    <dbReference type="NCBI Taxonomy" id="62763"/>
    <lineage>
        <taxon>Bacteria</taxon>
        <taxon>Pseudomonadati</taxon>
        <taxon>Pseudomonadota</taxon>
        <taxon>Gammaproteobacteria</taxon>
        <taxon>Vibrionales</taxon>
        <taxon>Vibrionaceae</taxon>
        <taxon>Vibrio</taxon>
    </lineage>
</organism>
<evidence type="ECO:0000313" key="7">
    <source>
        <dbReference type="Proteomes" id="UP000269041"/>
    </source>
</evidence>
<gene>
    <name evidence="6" type="ORF">EJA03_12410</name>
</gene>
<proteinExistence type="predicted"/>
<keyword evidence="2 4" id="KW-0547">Nucleotide-binding</keyword>
<keyword evidence="7" id="KW-1185">Reference proteome</keyword>
<dbReference type="Gene3D" id="3.30.470.20">
    <property type="entry name" value="ATP-grasp fold, B domain"/>
    <property type="match status" value="1"/>
</dbReference>
<evidence type="ECO:0000313" key="6">
    <source>
        <dbReference type="EMBL" id="RSD30702.1"/>
    </source>
</evidence>
<evidence type="ECO:0000256" key="3">
    <source>
        <dbReference type="ARBA" id="ARBA00022840"/>
    </source>
</evidence>
<dbReference type="InterPro" id="IPR003806">
    <property type="entry name" value="ATP-grasp_PylC-type"/>
</dbReference>
<evidence type="ECO:0000256" key="4">
    <source>
        <dbReference type="PROSITE-ProRule" id="PRU00409"/>
    </source>
</evidence>
<sequence length="403" mass="44605">MKPTIIIVTHVVNDAVTHGFVPTAKAMGLEVILITDHKFNHLKLSKNDKRFSPDEILECDVFNPLELIETIANYQLQPSAIFSNSDHLQTSTAICAQFFGLPAKDWKVALKAKNKHLTRQVLSEKLLPNVASQLLYSGSVPVVDFPFPVVAKPKEGVASIDVQRCNSKSELESYCEHFWQKHPTNPILVEAFLEGTVISVETLGDGKNITALGGFDVELAEPPFFIETAATWNGPLSIEFRDECVRQLKEFGVGLGVCHSEFIITKSGPVLVEINYRSVGDGKEFLLDNLSQGNWFSTILNLHLGKEFDSEFQINGSANVHYVVADRSGIIEGTSTSFLEHEDDIVIQQKVLKQVGENFTQSFSNKDYLARISVVSPSGENLEPTLKKTISQFDLKPASEVNA</sequence>
<keyword evidence="1" id="KW-0436">Ligase</keyword>
<comment type="caution">
    <text evidence="6">The sequence shown here is derived from an EMBL/GenBank/DDBJ whole genome shotgun (WGS) entry which is preliminary data.</text>
</comment>
<dbReference type="Proteomes" id="UP000269041">
    <property type="component" value="Unassembled WGS sequence"/>
</dbReference>
<dbReference type="PROSITE" id="PS50975">
    <property type="entry name" value="ATP_GRASP"/>
    <property type="match status" value="1"/>
</dbReference>
<dbReference type="EMBL" id="RSFA01000055">
    <property type="protein sequence ID" value="RSD30702.1"/>
    <property type="molecule type" value="Genomic_DNA"/>
</dbReference>
<accession>A0A3R9DZ98</accession>
<dbReference type="InterPro" id="IPR052032">
    <property type="entry name" value="ATP-dep_AA_Ligase"/>
</dbReference>
<dbReference type="GO" id="GO:0046872">
    <property type="term" value="F:metal ion binding"/>
    <property type="evidence" value="ECO:0007669"/>
    <property type="project" value="InterPro"/>
</dbReference>
<feature type="domain" description="ATP-grasp" evidence="5">
    <location>
        <begin position="119"/>
        <end position="304"/>
    </location>
</feature>
<dbReference type="InterPro" id="IPR011761">
    <property type="entry name" value="ATP-grasp"/>
</dbReference>
<dbReference type="AlphaFoldDB" id="A0A3R9DZ98"/>
<reference evidence="6 7" key="1">
    <citation type="submission" date="2018-12" db="EMBL/GenBank/DDBJ databases">
        <title>Genomic taxonomy of the Vibrionaceae family.</title>
        <authorList>
            <person name="Gomez-Gil B."/>
            <person name="Enciso-Ibarra K."/>
        </authorList>
    </citation>
    <scope>NUCLEOTIDE SEQUENCE [LARGE SCALE GENOMIC DNA]</scope>
    <source>
        <strain evidence="6 7">CAIM 594</strain>
    </source>
</reference>
<dbReference type="RefSeq" id="WP_125321996.1">
    <property type="nucleotide sequence ID" value="NZ_AP024889.1"/>
</dbReference>
<protein>
    <submittedName>
        <fullName evidence="6">ATP-grasp domain-containing protein</fullName>
    </submittedName>
</protein>
<dbReference type="OrthoDB" id="9803907at2"/>
<dbReference type="GO" id="GO:0016874">
    <property type="term" value="F:ligase activity"/>
    <property type="evidence" value="ECO:0007669"/>
    <property type="project" value="UniProtKB-KW"/>
</dbReference>
<dbReference type="SUPFAM" id="SSF56059">
    <property type="entry name" value="Glutathione synthetase ATP-binding domain-like"/>
    <property type="match status" value="1"/>
</dbReference>
<dbReference type="PANTHER" id="PTHR43585">
    <property type="entry name" value="FUMIPYRROLE BIOSYNTHESIS PROTEIN C"/>
    <property type="match status" value="1"/>
</dbReference>
<dbReference type="Pfam" id="PF02655">
    <property type="entry name" value="ATP-grasp_3"/>
    <property type="match status" value="1"/>
</dbReference>
<evidence type="ECO:0000259" key="5">
    <source>
        <dbReference type="PROSITE" id="PS50975"/>
    </source>
</evidence>
<dbReference type="GO" id="GO:0005524">
    <property type="term" value="F:ATP binding"/>
    <property type="evidence" value="ECO:0007669"/>
    <property type="project" value="UniProtKB-UniRule"/>
</dbReference>
<evidence type="ECO:0000256" key="2">
    <source>
        <dbReference type="ARBA" id="ARBA00022741"/>
    </source>
</evidence>
<dbReference type="PANTHER" id="PTHR43585:SF2">
    <property type="entry name" value="ATP-GRASP ENZYME FSQD"/>
    <property type="match status" value="1"/>
</dbReference>
<keyword evidence="3 4" id="KW-0067">ATP-binding</keyword>
<evidence type="ECO:0000256" key="1">
    <source>
        <dbReference type="ARBA" id="ARBA00022598"/>
    </source>
</evidence>